<keyword evidence="3" id="KW-1185">Reference proteome</keyword>
<evidence type="ECO:0000313" key="3">
    <source>
        <dbReference type="Proteomes" id="UP000008021"/>
    </source>
</evidence>
<accession>A0A0E0EJE4</accession>
<protein>
    <submittedName>
        <fullName evidence="2">Uncharacterized protein</fullName>
    </submittedName>
</protein>
<dbReference type="HOGENOM" id="CLU_177441_0_0_1"/>
<name>A0A0E0EJE4_9ORYZ</name>
<proteinExistence type="predicted"/>
<feature type="region of interest" description="Disordered" evidence="1">
    <location>
        <begin position="1"/>
        <end position="31"/>
    </location>
</feature>
<reference evidence="2" key="2">
    <citation type="submission" date="2018-05" db="EMBL/GenBank/DDBJ databases">
        <title>OmerRS3 (Oryza meridionalis Reference Sequence Version 3).</title>
        <authorList>
            <person name="Zhang J."/>
            <person name="Kudrna D."/>
            <person name="Lee S."/>
            <person name="Talag J."/>
            <person name="Welchert J."/>
            <person name="Wing R.A."/>
        </authorList>
    </citation>
    <scope>NUCLEOTIDE SEQUENCE [LARGE SCALE GENOMIC DNA]</scope>
    <source>
        <strain evidence="2">cv. OR44</strain>
    </source>
</reference>
<dbReference type="Proteomes" id="UP000008021">
    <property type="component" value="Chromosome 8"/>
</dbReference>
<evidence type="ECO:0000256" key="1">
    <source>
        <dbReference type="SAM" id="MobiDB-lite"/>
    </source>
</evidence>
<dbReference type="AlphaFoldDB" id="A0A0E0EJE4"/>
<evidence type="ECO:0000313" key="2">
    <source>
        <dbReference type="EnsemblPlants" id="OMERI08G06760.2"/>
    </source>
</evidence>
<sequence>NPSRTPDPADHTVSSRFLSREEKSAKKAPPRLTRVASSAAIPFPPSNSLIPPSFFAATTIRRPSFIVCWIQRLTGSDRFRWPSVLPPHPDHDPSTLGLIPYRIQY</sequence>
<dbReference type="Gramene" id="OMERI08G06760.2">
    <property type="protein sequence ID" value="OMERI08G06760.2"/>
    <property type="gene ID" value="OMERI08G06760"/>
</dbReference>
<dbReference type="EnsemblPlants" id="OMERI08G06760.2">
    <property type="protein sequence ID" value="OMERI08G06760.2"/>
    <property type="gene ID" value="OMERI08G06760"/>
</dbReference>
<reference evidence="2" key="1">
    <citation type="submission" date="2015-04" db="UniProtKB">
        <authorList>
            <consortium name="EnsemblPlants"/>
        </authorList>
    </citation>
    <scope>IDENTIFICATION</scope>
</reference>
<organism evidence="2">
    <name type="scientific">Oryza meridionalis</name>
    <dbReference type="NCBI Taxonomy" id="40149"/>
    <lineage>
        <taxon>Eukaryota</taxon>
        <taxon>Viridiplantae</taxon>
        <taxon>Streptophyta</taxon>
        <taxon>Embryophyta</taxon>
        <taxon>Tracheophyta</taxon>
        <taxon>Spermatophyta</taxon>
        <taxon>Magnoliopsida</taxon>
        <taxon>Liliopsida</taxon>
        <taxon>Poales</taxon>
        <taxon>Poaceae</taxon>
        <taxon>BOP clade</taxon>
        <taxon>Oryzoideae</taxon>
        <taxon>Oryzeae</taxon>
        <taxon>Oryzinae</taxon>
        <taxon>Oryza</taxon>
    </lineage>
</organism>